<keyword evidence="11" id="KW-0963">Cytoplasm</keyword>
<comment type="cofactor">
    <cofactor evidence="3">
        <name>Co(2+)</name>
        <dbReference type="ChEBI" id="CHEBI:48828"/>
    </cofactor>
</comment>
<proteinExistence type="inferred from homology"/>
<feature type="domain" description="3-dehydroquinate synthase C-terminal" evidence="22">
    <location>
        <begin position="166"/>
        <end position="306"/>
    </location>
</feature>
<evidence type="ECO:0000256" key="1">
    <source>
        <dbReference type="ARBA" id="ARBA00001393"/>
    </source>
</evidence>
<dbReference type="FunFam" id="3.40.50.1970:FF:000007">
    <property type="entry name" value="Pentafunctional AROM polypeptide"/>
    <property type="match status" value="1"/>
</dbReference>
<dbReference type="Pfam" id="PF01761">
    <property type="entry name" value="DHQ_synthase"/>
    <property type="match status" value="1"/>
</dbReference>
<evidence type="ECO:0000256" key="5">
    <source>
        <dbReference type="ARBA" id="ARBA00003485"/>
    </source>
</evidence>
<keyword evidence="17" id="KW-0057">Aromatic amino acid biosynthesis</keyword>
<evidence type="ECO:0000256" key="2">
    <source>
        <dbReference type="ARBA" id="ARBA00001911"/>
    </source>
</evidence>
<dbReference type="PANTHER" id="PTHR43622:SF7">
    <property type="entry name" value="3-DEHYDROQUINATE SYNTHASE, CHLOROPLASTIC"/>
    <property type="match status" value="1"/>
</dbReference>
<dbReference type="InterPro" id="IPR030960">
    <property type="entry name" value="DHQS/DOIS_N"/>
</dbReference>
<evidence type="ECO:0000313" key="24">
    <source>
        <dbReference type="Proteomes" id="UP000683507"/>
    </source>
</evidence>
<evidence type="ECO:0000256" key="14">
    <source>
        <dbReference type="ARBA" id="ARBA00022741"/>
    </source>
</evidence>
<dbReference type="CDD" id="cd08195">
    <property type="entry name" value="DHQS"/>
    <property type="match status" value="1"/>
</dbReference>
<dbReference type="PIRSF" id="PIRSF001455">
    <property type="entry name" value="DHQ_synth"/>
    <property type="match status" value="1"/>
</dbReference>
<evidence type="ECO:0000256" key="20">
    <source>
        <dbReference type="NCBIfam" id="TIGR01357"/>
    </source>
</evidence>
<dbReference type="InterPro" id="IPR016037">
    <property type="entry name" value="DHQ_synth_AroB"/>
</dbReference>
<keyword evidence="16" id="KW-0520">NAD</keyword>
<evidence type="ECO:0000256" key="9">
    <source>
        <dbReference type="ARBA" id="ARBA00013031"/>
    </source>
</evidence>
<sequence length="342" mass="38219">MKNVHIGSITEDHFNQLISTYDPSQIIAIVDENTAPYLDEIHLITDINIDAIQLPSGENHKNIQTVAAIWKDLTDNQFRRDGLIINLGGGVITDMGGFAAATYKRGVDFINIPTTLLAMVDAAIGGKTGVDFFDFKNQIGVIKEAEGVFCDVAFLGSLPKEELMSGFAEVLKHGLVADSKYFDYCTYTPFEELKWEKIVEGSVRIKGEIVAEDPFEKGRRKLLNFGHTIGHALESLRLEQGNPILHGFGVVAGMLVETKISFDKGLINDHYFNKIVNALDQLYDRITITSNDIPFMIERMKNDKKNHNDSINFTLLEGIGKGIFNQSASEEEIQRAIQWYSK</sequence>
<dbReference type="GO" id="GO:0000166">
    <property type="term" value="F:nucleotide binding"/>
    <property type="evidence" value="ECO:0007669"/>
    <property type="project" value="UniProtKB-KW"/>
</dbReference>
<dbReference type="EMBL" id="OU015584">
    <property type="protein sequence ID" value="CAG5076845.1"/>
    <property type="molecule type" value="Genomic_DNA"/>
</dbReference>
<dbReference type="InterPro" id="IPR030963">
    <property type="entry name" value="DHQ_synth_fam"/>
</dbReference>
<evidence type="ECO:0000256" key="6">
    <source>
        <dbReference type="ARBA" id="ARBA00004496"/>
    </source>
</evidence>
<evidence type="ECO:0000256" key="15">
    <source>
        <dbReference type="ARBA" id="ARBA00022833"/>
    </source>
</evidence>
<dbReference type="GO" id="GO:0008652">
    <property type="term" value="P:amino acid biosynthetic process"/>
    <property type="evidence" value="ECO:0007669"/>
    <property type="project" value="UniProtKB-KW"/>
</dbReference>
<feature type="domain" description="3-dehydroquinate synthase N-terminal" evidence="21">
    <location>
        <begin position="52"/>
        <end position="164"/>
    </location>
</feature>
<dbReference type="Pfam" id="PF24621">
    <property type="entry name" value="DHQS_C"/>
    <property type="match status" value="1"/>
</dbReference>
<dbReference type="InterPro" id="IPR056179">
    <property type="entry name" value="DHQS_C"/>
</dbReference>
<keyword evidence="19" id="KW-0170">Cobalt</keyword>
<dbReference type="EC" id="4.2.3.4" evidence="9 20"/>
<comment type="function">
    <text evidence="5">Catalyzes the conversion of 3-deoxy-D-arabino-heptulosonate 7-phosphate (DAHP) to dehydroquinate (DHQ).</text>
</comment>
<dbReference type="SUPFAM" id="SSF56796">
    <property type="entry name" value="Dehydroquinate synthase-like"/>
    <property type="match status" value="1"/>
</dbReference>
<keyword evidence="15" id="KW-0862">Zinc</keyword>
<keyword evidence="24" id="KW-1185">Reference proteome</keyword>
<gene>
    <name evidence="23" type="primary">aroB</name>
    <name evidence="23" type="ORF">CRYO30217_00219</name>
</gene>
<dbReference type="Gene3D" id="3.40.50.1970">
    <property type="match status" value="1"/>
</dbReference>
<evidence type="ECO:0000256" key="18">
    <source>
        <dbReference type="ARBA" id="ARBA00023239"/>
    </source>
</evidence>
<accession>A0A916JJZ6</accession>
<organism evidence="23 24">
    <name type="scientific">Parvicella tangerina</name>
    <dbReference type="NCBI Taxonomy" id="2829795"/>
    <lineage>
        <taxon>Bacteria</taxon>
        <taxon>Pseudomonadati</taxon>
        <taxon>Bacteroidota</taxon>
        <taxon>Flavobacteriia</taxon>
        <taxon>Flavobacteriales</taxon>
        <taxon>Parvicellaceae</taxon>
        <taxon>Parvicella</taxon>
    </lineage>
</organism>
<dbReference type="GO" id="GO:0005737">
    <property type="term" value="C:cytoplasm"/>
    <property type="evidence" value="ECO:0007669"/>
    <property type="project" value="UniProtKB-SubCell"/>
</dbReference>
<dbReference type="NCBIfam" id="TIGR01357">
    <property type="entry name" value="aroB"/>
    <property type="match status" value="1"/>
</dbReference>
<keyword evidence="18 23" id="KW-0456">Lyase</keyword>
<evidence type="ECO:0000256" key="16">
    <source>
        <dbReference type="ARBA" id="ARBA00023027"/>
    </source>
</evidence>
<evidence type="ECO:0000256" key="4">
    <source>
        <dbReference type="ARBA" id="ARBA00001947"/>
    </source>
</evidence>
<evidence type="ECO:0000256" key="13">
    <source>
        <dbReference type="ARBA" id="ARBA00022723"/>
    </source>
</evidence>
<dbReference type="KEGG" id="ptan:CRYO30217_00219"/>
<evidence type="ECO:0000259" key="21">
    <source>
        <dbReference type="Pfam" id="PF01761"/>
    </source>
</evidence>
<keyword evidence="14" id="KW-0547">Nucleotide-binding</keyword>
<comment type="pathway">
    <text evidence="7">Metabolic intermediate biosynthesis; chorismate biosynthesis; chorismate from D-erythrose 4-phosphate and phosphoenolpyruvate: step 2/7.</text>
</comment>
<comment type="subcellular location">
    <subcellularLocation>
        <location evidence="6">Cytoplasm</location>
    </subcellularLocation>
</comment>
<dbReference type="InterPro" id="IPR050071">
    <property type="entry name" value="Dehydroquinate_synthase"/>
</dbReference>
<dbReference type="Gene3D" id="1.20.1090.10">
    <property type="entry name" value="Dehydroquinate synthase-like - alpha domain"/>
    <property type="match status" value="1"/>
</dbReference>
<evidence type="ECO:0000256" key="7">
    <source>
        <dbReference type="ARBA" id="ARBA00004661"/>
    </source>
</evidence>
<evidence type="ECO:0000259" key="22">
    <source>
        <dbReference type="Pfam" id="PF24621"/>
    </source>
</evidence>
<protein>
    <recommendedName>
        <fullName evidence="10 20">3-dehydroquinate synthase</fullName>
        <ecNumber evidence="9 20">4.2.3.4</ecNumber>
    </recommendedName>
</protein>
<evidence type="ECO:0000256" key="8">
    <source>
        <dbReference type="ARBA" id="ARBA00005412"/>
    </source>
</evidence>
<evidence type="ECO:0000256" key="10">
    <source>
        <dbReference type="ARBA" id="ARBA00017684"/>
    </source>
</evidence>
<evidence type="ECO:0000256" key="11">
    <source>
        <dbReference type="ARBA" id="ARBA00022490"/>
    </source>
</evidence>
<reference evidence="23" key="1">
    <citation type="submission" date="2021-04" db="EMBL/GenBank/DDBJ databases">
        <authorList>
            <person name="Rodrigo-Torres L."/>
            <person name="Arahal R. D."/>
            <person name="Lucena T."/>
        </authorList>
    </citation>
    <scope>NUCLEOTIDE SEQUENCE</scope>
    <source>
        <strain evidence="23">AS29M-1</strain>
    </source>
</reference>
<comment type="catalytic activity">
    <reaction evidence="1">
        <text>7-phospho-2-dehydro-3-deoxy-D-arabino-heptonate = 3-dehydroquinate + phosphate</text>
        <dbReference type="Rhea" id="RHEA:21968"/>
        <dbReference type="ChEBI" id="CHEBI:32364"/>
        <dbReference type="ChEBI" id="CHEBI:43474"/>
        <dbReference type="ChEBI" id="CHEBI:58394"/>
        <dbReference type="EC" id="4.2.3.4"/>
    </reaction>
</comment>
<evidence type="ECO:0000256" key="3">
    <source>
        <dbReference type="ARBA" id="ARBA00001941"/>
    </source>
</evidence>
<keyword evidence="13" id="KW-0479">Metal-binding</keyword>
<name>A0A916JJZ6_9FLAO</name>
<dbReference type="GO" id="GO:0009423">
    <property type="term" value="P:chorismate biosynthetic process"/>
    <property type="evidence" value="ECO:0007669"/>
    <property type="project" value="UniProtKB-UniRule"/>
</dbReference>
<dbReference type="AlphaFoldDB" id="A0A916JJZ6"/>
<evidence type="ECO:0000256" key="12">
    <source>
        <dbReference type="ARBA" id="ARBA00022605"/>
    </source>
</evidence>
<evidence type="ECO:0000256" key="19">
    <source>
        <dbReference type="ARBA" id="ARBA00023285"/>
    </source>
</evidence>
<dbReference type="GO" id="GO:0046872">
    <property type="term" value="F:metal ion binding"/>
    <property type="evidence" value="ECO:0007669"/>
    <property type="project" value="UniProtKB-KW"/>
</dbReference>
<keyword evidence="12" id="KW-0028">Amino-acid biosynthesis</keyword>
<comment type="cofactor">
    <cofactor evidence="4">
        <name>Zn(2+)</name>
        <dbReference type="ChEBI" id="CHEBI:29105"/>
    </cofactor>
</comment>
<comment type="cofactor">
    <cofactor evidence="2">
        <name>NAD(+)</name>
        <dbReference type="ChEBI" id="CHEBI:57540"/>
    </cofactor>
</comment>
<evidence type="ECO:0000256" key="17">
    <source>
        <dbReference type="ARBA" id="ARBA00023141"/>
    </source>
</evidence>
<dbReference type="RefSeq" id="WP_258540460.1">
    <property type="nucleotide sequence ID" value="NZ_OU015584.1"/>
</dbReference>
<dbReference type="GO" id="GO:0003856">
    <property type="term" value="F:3-dehydroquinate synthase activity"/>
    <property type="evidence" value="ECO:0007669"/>
    <property type="project" value="UniProtKB-UniRule"/>
</dbReference>
<evidence type="ECO:0000313" key="23">
    <source>
        <dbReference type="EMBL" id="CAG5076845.1"/>
    </source>
</evidence>
<dbReference type="GO" id="GO:0009073">
    <property type="term" value="P:aromatic amino acid family biosynthetic process"/>
    <property type="evidence" value="ECO:0007669"/>
    <property type="project" value="UniProtKB-KW"/>
</dbReference>
<dbReference type="PANTHER" id="PTHR43622">
    <property type="entry name" value="3-DEHYDROQUINATE SYNTHASE"/>
    <property type="match status" value="1"/>
</dbReference>
<dbReference type="Proteomes" id="UP000683507">
    <property type="component" value="Chromosome"/>
</dbReference>
<comment type="similarity">
    <text evidence="8">Belongs to the sugar phosphate cyclases superfamily. Dehydroquinate synthase family.</text>
</comment>